<comment type="subcellular location">
    <subcellularLocation>
        <location evidence="1">Cell membrane</location>
        <topology evidence="1">Multi-pass membrane protein</topology>
    </subcellularLocation>
</comment>
<feature type="transmembrane region" description="Helical" evidence="7">
    <location>
        <begin position="12"/>
        <end position="32"/>
    </location>
</feature>
<evidence type="ECO:0000256" key="2">
    <source>
        <dbReference type="ARBA" id="ARBA00007400"/>
    </source>
</evidence>
<dbReference type="OrthoDB" id="1072135at2"/>
<evidence type="ECO:0000256" key="5">
    <source>
        <dbReference type="ARBA" id="ARBA00022989"/>
    </source>
</evidence>
<dbReference type="GO" id="GO:0005886">
    <property type="term" value="C:plasma membrane"/>
    <property type="evidence" value="ECO:0007669"/>
    <property type="project" value="UniProtKB-SubCell"/>
</dbReference>
<feature type="transmembrane region" description="Helical" evidence="7">
    <location>
        <begin position="89"/>
        <end position="108"/>
    </location>
</feature>
<keyword evidence="3" id="KW-1003">Cell membrane</keyword>
<dbReference type="Proteomes" id="UP000290287">
    <property type="component" value="Unassembled WGS sequence"/>
</dbReference>
<dbReference type="Pfam" id="PF01757">
    <property type="entry name" value="Acyl_transf_3"/>
    <property type="match status" value="1"/>
</dbReference>
<keyword evidence="10" id="KW-1185">Reference proteome</keyword>
<evidence type="ECO:0000313" key="10">
    <source>
        <dbReference type="Proteomes" id="UP000290287"/>
    </source>
</evidence>
<feature type="transmembrane region" description="Helical" evidence="7">
    <location>
        <begin position="128"/>
        <end position="148"/>
    </location>
</feature>
<evidence type="ECO:0000256" key="1">
    <source>
        <dbReference type="ARBA" id="ARBA00004651"/>
    </source>
</evidence>
<dbReference type="InterPro" id="IPR002656">
    <property type="entry name" value="Acyl_transf_3_dom"/>
</dbReference>
<feature type="transmembrane region" description="Helical" evidence="7">
    <location>
        <begin position="206"/>
        <end position="224"/>
    </location>
</feature>
<feature type="transmembrane region" description="Helical" evidence="7">
    <location>
        <begin position="160"/>
        <end position="176"/>
    </location>
</feature>
<dbReference type="EMBL" id="PEIB01000013">
    <property type="protein sequence ID" value="RXJ73021.1"/>
    <property type="molecule type" value="Genomic_DNA"/>
</dbReference>
<reference evidence="9 10" key="1">
    <citation type="submission" date="2017-10" db="EMBL/GenBank/DDBJ databases">
        <title>Nyctiphanis sp. nov., isolated from the stomach of the euphausiid Nyctiphanes simplex (Hansen, 1911) in the Gulf of California.</title>
        <authorList>
            <person name="Gomez-Gil B."/>
            <person name="Aguilar-Mendez M."/>
            <person name="Lopez-Cortes A."/>
            <person name="Gomez-Gutierrez J."/>
            <person name="Roque A."/>
            <person name="Lang E."/>
            <person name="Gonzalez-Castillo A."/>
        </authorList>
    </citation>
    <scope>NUCLEOTIDE SEQUENCE [LARGE SCALE GENOMIC DNA]</scope>
    <source>
        <strain evidence="9 10">CAIM 600</strain>
    </source>
</reference>
<dbReference type="GO" id="GO:0016413">
    <property type="term" value="F:O-acetyltransferase activity"/>
    <property type="evidence" value="ECO:0007669"/>
    <property type="project" value="TreeGrafter"/>
</dbReference>
<dbReference type="PANTHER" id="PTHR40074:SF2">
    <property type="entry name" value="O-ACETYLTRANSFERASE WECH"/>
    <property type="match status" value="1"/>
</dbReference>
<feature type="transmembrane region" description="Helical" evidence="7">
    <location>
        <begin position="275"/>
        <end position="297"/>
    </location>
</feature>
<evidence type="ECO:0000256" key="6">
    <source>
        <dbReference type="ARBA" id="ARBA00023136"/>
    </source>
</evidence>
<dbReference type="AlphaFoldDB" id="A0A4Q0YVL8"/>
<feature type="transmembrane region" description="Helical" evidence="7">
    <location>
        <begin position="244"/>
        <end position="263"/>
    </location>
</feature>
<keyword evidence="4 7" id="KW-0812">Transmembrane</keyword>
<name>A0A4Q0YVL8_9GAMM</name>
<sequence>MIENTFKRDMHLDVLRCVAAFSVVMVHALWPYREALGVVPDADWLAAVLFNSLNRWGVPIFIMITGALMLSDTRPFEPTVFFVKRAGKVLVPFVVWSLLYAIFSGVHADGVNVDVIREKLAASANTETYYHLGFFYYFLPLYFVIPFLRPLVQRSDTQSLLALNACWLLLCGLRINGFDLGILTDLIYYSGYLVLGYTLKRYAYGLPLWLLAGALSGLLTYYQVVTASLPEGSYQPGNWLSYQTLNTVLVSAAVFMSASKLVIDDKGRASHAIQVISRYSLGIYLVHPLFLSFFHQIDPTPPHAWLVIPILSLVAFGLSLGLTWLLAAKCRLNWLVP</sequence>
<evidence type="ECO:0000259" key="8">
    <source>
        <dbReference type="Pfam" id="PF01757"/>
    </source>
</evidence>
<feature type="transmembrane region" description="Helical" evidence="7">
    <location>
        <begin position="44"/>
        <end position="68"/>
    </location>
</feature>
<feature type="domain" description="Acyltransferase 3" evidence="8">
    <location>
        <begin position="12"/>
        <end position="324"/>
    </location>
</feature>
<evidence type="ECO:0000256" key="4">
    <source>
        <dbReference type="ARBA" id="ARBA00022692"/>
    </source>
</evidence>
<comment type="similarity">
    <text evidence="2">Belongs to the acyltransferase 3 family.</text>
</comment>
<keyword evidence="6 7" id="KW-0472">Membrane</keyword>
<dbReference type="GO" id="GO:0009246">
    <property type="term" value="P:enterobacterial common antigen biosynthetic process"/>
    <property type="evidence" value="ECO:0007669"/>
    <property type="project" value="TreeGrafter"/>
</dbReference>
<evidence type="ECO:0000256" key="7">
    <source>
        <dbReference type="SAM" id="Phobius"/>
    </source>
</evidence>
<proteinExistence type="inferred from homology"/>
<evidence type="ECO:0000313" key="9">
    <source>
        <dbReference type="EMBL" id="RXJ73021.1"/>
    </source>
</evidence>
<evidence type="ECO:0000256" key="3">
    <source>
        <dbReference type="ARBA" id="ARBA00022475"/>
    </source>
</evidence>
<feature type="transmembrane region" description="Helical" evidence="7">
    <location>
        <begin position="182"/>
        <end position="199"/>
    </location>
</feature>
<dbReference type="PANTHER" id="PTHR40074">
    <property type="entry name" value="O-ACETYLTRANSFERASE WECH"/>
    <property type="match status" value="1"/>
</dbReference>
<comment type="caution">
    <text evidence="9">The sequence shown here is derived from an EMBL/GenBank/DDBJ whole genome shotgun (WGS) entry which is preliminary data.</text>
</comment>
<keyword evidence="5 7" id="KW-1133">Transmembrane helix</keyword>
<protein>
    <recommendedName>
        <fullName evidence="8">Acyltransferase 3 domain-containing protein</fullName>
    </recommendedName>
</protein>
<dbReference type="RefSeq" id="WP_129122463.1">
    <property type="nucleotide sequence ID" value="NZ_PEIB01000013.1"/>
</dbReference>
<feature type="transmembrane region" description="Helical" evidence="7">
    <location>
        <begin position="303"/>
        <end position="327"/>
    </location>
</feature>
<organism evidence="9 10">
    <name type="scientific">Veronia nyctiphanis</name>
    <dbReference type="NCBI Taxonomy" id="1278244"/>
    <lineage>
        <taxon>Bacteria</taxon>
        <taxon>Pseudomonadati</taxon>
        <taxon>Pseudomonadota</taxon>
        <taxon>Gammaproteobacteria</taxon>
        <taxon>Vibrionales</taxon>
        <taxon>Vibrionaceae</taxon>
        <taxon>Veronia</taxon>
    </lineage>
</organism>
<accession>A0A4Q0YVL8</accession>
<gene>
    <name evidence="9" type="ORF">CS022_12045</name>
</gene>